<feature type="transmembrane region" description="Helical" evidence="8">
    <location>
        <begin position="400"/>
        <end position="420"/>
    </location>
</feature>
<evidence type="ECO:0000256" key="7">
    <source>
        <dbReference type="RuleBase" id="RU003346"/>
    </source>
</evidence>
<dbReference type="Pfam" id="PF00083">
    <property type="entry name" value="Sugar_tr"/>
    <property type="match status" value="1"/>
</dbReference>
<keyword evidence="4 8" id="KW-0812">Transmembrane</keyword>
<feature type="transmembrane region" description="Helical" evidence="8">
    <location>
        <begin position="372"/>
        <end position="393"/>
    </location>
</feature>
<feature type="transmembrane region" description="Helical" evidence="8">
    <location>
        <begin position="467"/>
        <end position="488"/>
    </location>
</feature>
<reference evidence="10" key="2">
    <citation type="journal article" date="2023" name="IMA Fungus">
        <title>Comparative genomic study of the Penicillium genus elucidates a diverse pangenome and 15 lateral gene transfer events.</title>
        <authorList>
            <person name="Petersen C."/>
            <person name="Sorensen T."/>
            <person name="Nielsen M.R."/>
            <person name="Sondergaard T.E."/>
            <person name="Sorensen J.L."/>
            <person name="Fitzpatrick D.A."/>
            <person name="Frisvad J.C."/>
            <person name="Nielsen K.L."/>
        </authorList>
    </citation>
    <scope>NUCLEOTIDE SEQUENCE</scope>
    <source>
        <strain evidence="10">IBT 16125</strain>
    </source>
</reference>
<dbReference type="PROSITE" id="PS00217">
    <property type="entry name" value="SUGAR_TRANSPORT_2"/>
    <property type="match status" value="1"/>
</dbReference>
<evidence type="ECO:0000256" key="5">
    <source>
        <dbReference type="ARBA" id="ARBA00022989"/>
    </source>
</evidence>
<evidence type="ECO:0000313" key="11">
    <source>
        <dbReference type="Proteomes" id="UP001213681"/>
    </source>
</evidence>
<dbReference type="PANTHER" id="PTHR48022:SF43">
    <property type="entry name" value="QUINATE TRANSPORTER, PUTATIVE (AFU_ORTHOLOGUE AFUA_1G16230)-RELATED"/>
    <property type="match status" value="1"/>
</dbReference>
<dbReference type="Proteomes" id="UP001213681">
    <property type="component" value="Unassembled WGS sequence"/>
</dbReference>
<comment type="caution">
    <text evidence="10">The sequence shown here is derived from an EMBL/GenBank/DDBJ whole genome shotgun (WGS) entry which is preliminary data.</text>
</comment>
<accession>A0AAD6G2X7</accession>
<dbReference type="Gene3D" id="1.20.1250.20">
    <property type="entry name" value="MFS general substrate transporter like domains"/>
    <property type="match status" value="1"/>
</dbReference>
<evidence type="ECO:0000259" key="9">
    <source>
        <dbReference type="PROSITE" id="PS50850"/>
    </source>
</evidence>
<name>A0AAD6G2X7_9EURO</name>
<evidence type="ECO:0000256" key="6">
    <source>
        <dbReference type="ARBA" id="ARBA00023136"/>
    </source>
</evidence>
<dbReference type="InterPro" id="IPR003663">
    <property type="entry name" value="Sugar/inositol_transpt"/>
</dbReference>
<proteinExistence type="inferred from homology"/>
<dbReference type="PROSITE" id="PS50850">
    <property type="entry name" value="MFS"/>
    <property type="match status" value="1"/>
</dbReference>
<dbReference type="InterPro" id="IPR005829">
    <property type="entry name" value="Sugar_transporter_CS"/>
</dbReference>
<feature type="domain" description="Major facilitator superfamily (MFS) profile" evidence="9">
    <location>
        <begin position="66"/>
        <end position="522"/>
    </location>
</feature>
<dbReference type="SUPFAM" id="SSF103473">
    <property type="entry name" value="MFS general substrate transporter"/>
    <property type="match status" value="1"/>
</dbReference>
<dbReference type="InterPro" id="IPR050360">
    <property type="entry name" value="MFS_Sugar_Transporters"/>
</dbReference>
<dbReference type="AlphaFoldDB" id="A0AAD6G2X7"/>
<evidence type="ECO:0000256" key="3">
    <source>
        <dbReference type="ARBA" id="ARBA00022448"/>
    </source>
</evidence>
<dbReference type="InterPro" id="IPR036259">
    <property type="entry name" value="MFS_trans_sf"/>
</dbReference>
<evidence type="ECO:0000256" key="8">
    <source>
        <dbReference type="SAM" id="Phobius"/>
    </source>
</evidence>
<dbReference type="PRINTS" id="PR00171">
    <property type="entry name" value="SUGRTRNSPORT"/>
</dbReference>
<dbReference type="GO" id="GO:0016020">
    <property type="term" value="C:membrane"/>
    <property type="evidence" value="ECO:0007669"/>
    <property type="project" value="UniProtKB-SubCell"/>
</dbReference>
<evidence type="ECO:0000313" key="10">
    <source>
        <dbReference type="EMBL" id="KAJ5450403.1"/>
    </source>
</evidence>
<dbReference type="GeneID" id="81600477"/>
<keyword evidence="6 8" id="KW-0472">Membrane</keyword>
<keyword evidence="5 8" id="KW-1133">Transmembrane helix</keyword>
<comment type="similarity">
    <text evidence="2 7">Belongs to the major facilitator superfamily. Sugar transporter (TC 2.A.1.1) family.</text>
</comment>
<feature type="transmembrane region" description="Helical" evidence="8">
    <location>
        <begin position="500"/>
        <end position="519"/>
    </location>
</feature>
<evidence type="ECO:0000256" key="4">
    <source>
        <dbReference type="ARBA" id="ARBA00022692"/>
    </source>
</evidence>
<dbReference type="GO" id="GO:0005351">
    <property type="term" value="F:carbohydrate:proton symporter activity"/>
    <property type="evidence" value="ECO:0007669"/>
    <property type="project" value="TreeGrafter"/>
</dbReference>
<feature type="transmembrane region" description="Helical" evidence="8">
    <location>
        <begin position="175"/>
        <end position="193"/>
    </location>
</feature>
<dbReference type="RefSeq" id="XP_056765938.1">
    <property type="nucleotide sequence ID" value="XM_056910234.1"/>
</dbReference>
<dbReference type="InterPro" id="IPR005828">
    <property type="entry name" value="MFS_sugar_transport-like"/>
</dbReference>
<organism evidence="10 11">
    <name type="scientific">Penicillium daleae</name>
    <dbReference type="NCBI Taxonomy" id="63821"/>
    <lineage>
        <taxon>Eukaryota</taxon>
        <taxon>Fungi</taxon>
        <taxon>Dikarya</taxon>
        <taxon>Ascomycota</taxon>
        <taxon>Pezizomycotina</taxon>
        <taxon>Eurotiomycetes</taxon>
        <taxon>Eurotiomycetidae</taxon>
        <taxon>Eurotiales</taxon>
        <taxon>Aspergillaceae</taxon>
        <taxon>Penicillium</taxon>
    </lineage>
</organism>
<gene>
    <name evidence="10" type="ORF">N7458_006852</name>
</gene>
<dbReference type="EMBL" id="JAPVEA010000006">
    <property type="protein sequence ID" value="KAJ5450403.1"/>
    <property type="molecule type" value="Genomic_DNA"/>
</dbReference>
<feature type="transmembrane region" description="Helical" evidence="8">
    <location>
        <begin position="330"/>
        <end position="352"/>
    </location>
</feature>
<feature type="transmembrane region" description="Helical" evidence="8">
    <location>
        <begin position="115"/>
        <end position="136"/>
    </location>
</feature>
<feature type="transmembrane region" description="Helical" evidence="8">
    <location>
        <begin position="148"/>
        <end position="169"/>
    </location>
</feature>
<protein>
    <recommendedName>
        <fullName evidence="9">Major facilitator superfamily (MFS) profile domain-containing protein</fullName>
    </recommendedName>
</protein>
<keyword evidence="11" id="KW-1185">Reference proteome</keyword>
<dbReference type="NCBIfam" id="TIGR00879">
    <property type="entry name" value="SP"/>
    <property type="match status" value="1"/>
</dbReference>
<dbReference type="InterPro" id="IPR020846">
    <property type="entry name" value="MFS_dom"/>
</dbReference>
<evidence type="ECO:0000256" key="1">
    <source>
        <dbReference type="ARBA" id="ARBA00004141"/>
    </source>
</evidence>
<comment type="subcellular location">
    <subcellularLocation>
        <location evidence="1">Membrane</location>
        <topology evidence="1">Multi-pass membrane protein</topology>
    </subcellularLocation>
</comment>
<evidence type="ECO:0000256" key="2">
    <source>
        <dbReference type="ARBA" id="ARBA00010992"/>
    </source>
</evidence>
<feature type="transmembrane region" description="Helical" evidence="8">
    <location>
        <begin position="432"/>
        <end position="455"/>
    </location>
</feature>
<sequence length="576" mass="64007">MRLLAIITLPLQPTHPLPTVPSSSFPRFCGSPQLSKPGLWWESSTDDIMRWLERSRWTTSPYYALVIVVIACGSIPKGYDEGGYSASVNLASFMIDFNLIKSHWKNDPTGLTNRIANITSFNVLGAAFGALAGLDLNDRLGRLISWRLACLVWAIGTFIQIFSSGIYGLLLFARIFAGLGAGLLTVTSPLYLSEVAPRSTRGLAVGMYMVILLAVLAMGFFINYGANLHMAATRTQYRLVQAIPLVPVGIAFGLSFLCPETPRYLVSQQRHQEGKEVLALLRGKSIDDESVEAEFEEIDRQADERANLKSVSHWQAFKESQLNSNYRQRFWLLMTMQTVAQWTGGNGITYYVPSIFKYAGVSGSSQSLISSGAYGIVKLVFTMAFTWGLIDLFGRRRCALTGLALQLAAHIYMGVYMGLQPGSASNKSASDAAIASVFVYAVGWSIGLCTIPYLYGTEIFPTRIRNVSYAISMGLHWFFQFAVVRVTPNMFASLNVWGAYLFWAIICTLGLIILGIWMPETAQVPIERMDELFAGPWYLRWRAHPSYFDDSSETREAITSPVQDGKTIEPNIFRSR</sequence>
<dbReference type="PANTHER" id="PTHR48022">
    <property type="entry name" value="PLASTIDIC GLUCOSE TRANSPORTER 4"/>
    <property type="match status" value="1"/>
</dbReference>
<reference evidence="10" key="1">
    <citation type="submission" date="2022-12" db="EMBL/GenBank/DDBJ databases">
        <authorList>
            <person name="Petersen C."/>
        </authorList>
    </citation>
    <scope>NUCLEOTIDE SEQUENCE</scope>
    <source>
        <strain evidence="10">IBT 16125</strain>
    </source>
</reference>
<keyword evidence="3 7" id="KW-0813">Transport</keyword>
<feature type="transmembrane region" description="Helical" evidence="8">
    <location>
        <begin position="205"/>
        <end position="226"/>
    </location>
</feature>